<sequence>MANHHPKVAKLAKDLAYRKGEIQTLHARESALVAELAETRAQMQVAEKAVLELSKKIHDFHLNPDDIRTIRQIPRLDGIRHGVFRKALAQLLQLTGEPLGTAEILELLQAQNQAGLKLPTNHGDAMHRVARDLRVLRDRGWVIRADGGGAGAKATWLWIGEKPTGQESS</sequence>
<name>A0A5C7WH27_AQUAC</name>
<proteinExistence type="predicted"/>
<comment type="caution">
    <text evidence="1">The sequence shown here is derived from an EMBL/GenBank/DDBJ whole genome shotgun (WGS) entry which is preliminary data.</text>
</comment>
<organism evidence="1 2">
    <name type="scientific">Aquipseudomonas alcaligenes</name>
    <name type="common">Pseudomonas alcaligenes</name>
    <dbReference type="NCBI Taxonomy" id="43263"/>
    <lineage>
        <taxon>Bacteria</taxon>
        <taxon>Pseudomonadati</taxon>
        <taxon>Pseudomonadota</taxon>
        <taxon>Gammaproteobacteria</taxon>
        <taxon>Pseudomonadales</taxon>
        <taxon>Pseudomonadaceae</taxon>
        <taxon>Aquipseudomonas</taxon>
    </lineage>
</organism>
<gene>
    <name evidence="1" type="ORF">E6Q69_00350</name>
</gene>
<evidence type="ECO:0000313" key="2">
    <source>
        <dbReference type="Proteomes" id="UP000321110"/>
    </source>
</evidence>
<evidence type="ECO:0000313" key="1">
    <source>
        <dbReference type="EMBL" id="TXI35965.1"/>
    </source>
</evidence>
<reference evidence="1 2" key="1">
    <citation type="submission" date="2018-09" db="EMBL/GenBank/DDBJ databases">
        <title>Metagenome Assembled Genomes from an Advanced Water Purification Facility.</title>
        <authorList>
            <person name="Stamps B.W."/>
            <person name="Spear J.R."/>
        </authorList>
    </citation>
    <scope>NUCLEOTIDE SEQUENCE [LARGE SCALE GENOMIC DNA]</scope>
    <source>
        <strain evidence="1">Bin_52_1</strain>
    </source>
</reference>
<dbReference type="Proteomes" id="UP000321110">
    <property type="component" value="Unassembled WGS sequence"/>
</dbReference>
<protein>
    <submittedName>
        <fullName evidence="1">Uncharacterized protein</fullName>
    </submittedName>
</protein>
<dbReference type="EMBL" id="SSFO01000007">
    <property type="protein sequence ID" value="TXI35965.1"/>
    <property type="molecule type" value="Genomic_DNA"/>
</dbReference>
<accession>A0A5C7WH27</accession>
<dbReference type="AlphaFoldDB" id="A0A5C7WH27"/>